<dbReference type="EMBL" id="JANPWB010000011">
    <property type="protein sequence ID" value="KAJ1127383.1"/>
    <property type="molecule type" value="Genomic_DNA"/>
</dbReference>
<comment type="caution">
    <text evidence="1">The sequence shown here is derived from an EMBL/GenBank/DDBJ whole genome shotgun (WGS) entry which is preliminary data.</text>
</comment>
<gene>
    <name evidence="1" type="ORF">NDU88_005785</name>
</gene>
<name>A0AAV7PLF5_PLEWA</name>
<sequence length="394" mass="44059">MLVCGDFNTSGCDAINSSEIVTENLSMRIPETAMNCPKSTKKAEASTDLMLKNGLLFVNGCSKSDGAAKATFDHGRSQSVIDDVIVNVKAWSAILDMAVVSSIGRDHNPIALNMRTNVLGFGNMIGQALGLYEKEIVLTNCRKRIRWHEGKYLQDLPQLELILANYGQFISDASPTALILVAYDTMKGELTALWSKPVTPKPCDISRKGRMGHEGWFDEECIRAKREVLLALLRRRDSAASEEKFRAHRKGYNNFLATKKQTYQSKLWAEFKETMADHDPKRFWALEAKVEKGAVTVVETCLGPLAWADYFSILYSTLVADAPFTAPCEIRIVIPEVIRALGAMKRNKAPGPDMVPVDLYRSLNETSIRRFPDDIVYQSQRWRNAAGSLERRTA</sequence>
<reference evidence="1" key="1">
    <citation type="journal article" date="2022" name="bioRxiv">
        <title>Sequencing and chromosome-scale assembly of the giantPleurodeles waltlgenome.</title>
        <authorList>
            <person name="Brown T."/>
            <person name="Elewa A."/>
            <person name="Iarovenko S."/>
            <person name="Subramanian E."/>
            <person name="Araus A.J."/>
            <person name="Petzold A."/>
            <person name="Susuki M."/>
            <person name="Suzuki K.-i.T."/>
            <person name="Hayashi T."/>
            <person name="Toyoda A."/>
            <person name="Oliveira C."/>
            <person name="Osipova E."/>
            <person name="Leigh N.D."/>
            <person name="Simon A."/>
            <person name="Yun M.H."/>
        </authorList>
    </citation>
    <scope>NUCLEOTIDE SEQUENCE</scope>
    <source>
        <strain evidence="1">20211129_DDA</strain>
        <tissue evidence="1">Liver</tissue>
    </source>
</reference>
<organism evidence="1 2">
    <name type="scientific">Pleurodeles waltl</name>
    <name type="common">Iberian ribbed newt</name>
    <dbReference type="NCBI Taxonomy" id="8319"/>
    <lineage>
        <taxon>Eukaryota</taxon>
        <taxon>Metazoa</taxon>
        <taxon>Chordata</taxon>
        <taxon>Craniata</taxon>
        <taxon>Vertebrata</taxon>
        <taxon>Euteleostomi</taxon>
        <taxon>Amphibia</taxon>
        <taxon>Batrachia</taxon>
        <taxon>Caudata</taxon>
        <taxon>Salamandroidea</taxon>
        <taxon>Salamandridae</taxon>
        <taxon>Pleurodelinae</taxon>
        <taxon>Pleurodeles</taxon>
    </lineage>
</organism>
<dbReference type="Gene3D" id="3.60.10.10">
    <property type="entry name" value="Endonuclease/exonuclease/phosphatase"/>
    <property type="match status" value="1"/>
</dbReference>
<evidence type="ECO:0000313" key="1">
    <source>
        <dbReference type="EMBL" id="KAJ1127383.1"/>
    </source>
</evidence>
<evidence type="ECO:0000313" key="2">
    <source>
        <dbReference type="Proteomes" id="UP001066276"/>
    </source>
</evidence>
<proteinExistence type="predicted"/>
<dbReference type="Proteomes" id="UP001066276">
    <property type="component" value="Chromosome 7"/>
</dbReference>
<evidence type="ECO:0008006" key="3">
    <source>
        <dbReference type="Google" id="ProtNLM"/>
    </source>
</evidence>
<keyword evidence="2" id="KW-1185">Reference proteome</keyword>
<dbReference type="InterPro" id="IPR036691">
    <property type="entry name" value="Endo/exonu/phosph_ase_sf"/>
</dbReference>
<accession>A0AAV7PLF5</accession>
<protein>
    <recommendedName>
        <fullName evidence="3">Reverse transcriptase</fullName>
    </recommendedName>
</protein>
<dbReference type="AlphaFoldDB" id="A0AAV7PLF5"/>